<evidence type="ECO:0000313" key="2">
    <source>
        <dbReference type="EMBL" id="QDH69697.1"/>
    </source>
</evidence>
<feature type="signal peptide" evidence="1">
    <location>
        <begin position="1"/>
        <end position="22"/>
    </location>
</feature>
<gene>
    <name evidence="2" type="ORF">FKV23_06000</name>
</gene>
<dbReference type="RefSeq" id="WP_141623038.1">
    <property type="nucleotide sequence ID" value="NZ_CP041242.1"/>
</dbReference>
<sequence length="155" mass="16178">MSALILSLLTAVTSLGSAVAPADIYALGQSLSRTLCSVDVATKVQSFRPSLYDPEATEQIETVSCSAGESQILYSPLATDPNGIVLYVYVHGTTAEVPGFLQVGASLESAILALGQPSQRQPGSIVFLLGESGSTLEILHKNGKIVSLAWSFYSG</sequence>
<dbReference type="Proteomes" id="UP000317199">
    <property type="component" value="Chromosome"/>
</dbReference>
<dbReference type="EMBL" id="CP041242">
    <property type="protein sequence ID" value="QDH69697.1"/>
    <property type="molecule type" value="Genomic_DNA"/>
</dbReference>
<evidence type="ECO:0000313" key="3">
    <source>
        <dbReference type="Proteomes" id="UP000317199"/>
    </source>
</evidence>
<reference evidence="2 3" key="1">
    <citation type="submission" date="2019-06" db="EMBL/GenBank/DDBJ databases">
        <title>Lysobacter alkalisoli sp. nov. isolated from saline-alkali soil.</title>
        <authorList>
            <person name="Sun J.-Q."/>
            <person name="Xu L."/>
        </authorList>
    </citation>
    <scope>NUCLEOTIDE SEQUENCE [LARGE SCALE GENOMIC DNA]</scope>
    <source>
        <strain evidence="2 3">SJ-36</strain>
    </source>
</reference>
<dbReference type="KEGG" id="lyj:FKV23_06000"/>
<name>A0A514BQQ3_9GAMM</name>
<dbReference type="AlphaFoldDB" id="A0A514BQQ3"/>
<proteinExistence type="predicted"/>
<evidence type="ECO:0000256" key="1">
    <source>
        <dbReference type="SAM" id="SignalP"/>
    </source>
</evidence>
<feature type="chain" id="PRO_5021837936" evidence="1">
    <location>
        <begin position="23"/>
        <end position="155"/>
    </location>
</feature>
<protein>
    <submittedName>
        <fullName evidence="2">Uncharacterized protein</fullName>
    </submittedName>
</protein>
<keyword evidence="3" id="KW-1185">Reference proteome</keyword>
<accession>A0A514BQQ3</accession>
<keyword evidence="1" id="KW-0732">Signal</keyword>
<organism evidence="2 3">
    <name type="scientific">Marilutibacter alkalisoli</name>
    <dbReference type="NCBI Taxonomy" id="2591633"/>
    <lineage>
        <taxon>Bacteria</taxon>
        <taxon>Pseudomonadati</taxon>
        <taxon>Pseudomonadota</taxon>
        <taxon>Gammaproteobacteria</taxon>
        <taxon>Lysobacterales</taxon>
        <taxon>Lysobacteraceae</taxon>
        <taxon>Marilutibacter</taxon>
    </lineage>
</organism>